<evidence type="ECO:0000256" key="2">
    <source>
        <dbReference type="ARBA" id="ARBA00007069"/>
    </source>
</evidence>
<protein>
    <submittedName>
        <fullName evidence="10">Spermidine/putrescine transport system permease protein</fullName>
    </submittedName>
</protein>
<dbReference type="CDD" id="cd06261">
    <property type="entry name" value="TM_PBP2"/>
    <property type="match status" value="1"/>
</dbReference>
<evidence type="ECO:0000256" key="8">
    <source>
        <dbReference type="RuleBase" id="RU363032"/>
    </source>
</evidence>
<dbReference type="Proteomes" id="UP000184932">
    <property type="component" value="Unassembled WGS sequence"/>
</dbReference>
<dbReference type="GO" id="GO:0005886">
    <property type="term" value="C:plasma membrane"/>
    <property type="evidence" value="ECO:0007669"/>
    <property type="project" value="UniProtKB-SubCell"/>
</dbReference>
<comment type="subcellular location">
    <subcellularLocation>
        <location evidence="1 8">Cell membrane</location>
        <topology evidence="1 8">Multi-pass membrane protein</topology>
    </subcellularLocation>
</comment>
<dbReference type="STRING" id="1217970.SAMN05444002_1392"/>
<dbReference type="PROSITE" id="PS50928">
    <property type="entry name" value="ABC_TM1"/>
    <property type="match status" value="1"/>
</dbReference>
<dbReference type="InterPro" id="IPR000515">
    <property type="entry name" value="MetI-like"/>
</dbReference>
<evidence type="ECO:0000313" key="11">
    <source>
        <dbReference type="Proteomes" id="UP000184932"/>
    </source>
</evidence>
<sequence length="275" mass="29451">MSGWLSKRGGWLAVYAVAYLVFLYAPIFLLPMFAFNDSTVIAFPLKGFTTEWFSGLTGVPALTGAVKTSLLIAVTSALLATTLGLCAARAGVRYRFPGKGPILGLIMVPLVLPEIIVGVSLLVVIVSILGLPLSSWTVILGHTLICTPFAVAILNASYQSLDTSLEEAAIDLGETPASTFRLITLPLIMPGIIASLLISFTISLDEFIIAFFLTGAEPTLPVYIWSQLRFPQKLPIVMALGTILVAASIVMLTIAEIMRRRGLRKAGKEDHGGFL</sequence>
<evidence type="ECO:0000256" key="5">
    <source>
        <dbReference type="ARBA" id="ARBA00022692"/>
    </source>
</evidence>
<feature type="transmembrane region" description="Helical" evidence="8">
    <location>
        <begin position="135"/>
        <end position="154"/>
    </location>
</feature>
<feature type="transmembrane region" description="Helical" evidence="8">
    <location>
        <begin position="187"/>
        <end position="214"/>
    </location>
</feature>
<feature type="transmembrane region" description="Helical" evidence="8">
    <location>
        <begin position="102"/>
        <end position="129"/>
    </location>
</feature>
<keyword evidence="5 8" id="KW-0812">Transmembrane</keyword>
<feature type="domain" description="ABC transmembrane type-1" evidence="9">
    <location>
        <begin position="66"/>
        <end position="255"/>
    </location>
</feature>
<proteinExistence type="inferred from homology"/>
<gene>
    <name evidence="10" type="ORF">SAMN05444002_1392</name>
</gene>
<evidence type="ECO:0000256" key="6">
    <source>
        <dbReference type="ARBA" id="ARBA00022989"/>
    </source>
</evidence>
<dbReference type="Gene3D" id="1.10.3720.10">
    <property type="entry name" value="MetI-like"/>
    <property type="match status" value="1"/>
</dbReference>
<feature type="transmembrane region" description="Helical" evidence="8">
    <location>
        <begin position="12"/>
        <end position="35"/>
    </location>
</feature>
<keyword evidence="6 8" id="KW-1133">Transmembrane helix</keyword>
<evidence type="ECO:0000256" key="4">
    <source>
        <dbReference type="ARBA" id="ARBA00022475"/>
    </source>
</evidence>
<dbReference type="GO" id="GO:0055085">
    <property type="term" value="P:transmembrane transport"/>
    <property type="evidence" value="ECO:0007669"/>
    <property type="project" value="InterPro"/>
</dbReference>
<keyword evidence="4" id="KW-1003">Cell membrane</keyword>
<dbReference type="SUPFAM" id="SSF161098">
    <property type="entry name" value="MetI-like"/>
    <property type="match status" value="1"/>
</dbReference>
<dbReference type="InterPro" id="IPR051789">
    <property type="entry name" value="Bact_Polyamine_Transport"/>
</dbReference>
<dbReference type="RefSeq" id="WP_074255470.1">
    <property type="nucleotide sequence ID" value="NZ_FSRL01000001.1"/>
</dbReference>
<evidence type="ECO:0000256" key="1">
    <source>
        <dbReference type="ARBA" id="ARBA00004651"/>
    </source>
</evidence>
<keyword evidence="7 8" id="KW-0472">Membrane</keyword>
<dbReference type="InterPro" id="IPR035906">
    <property type="entry name" value="MetI-like_sf"/>
</dbReference>
<organism evidence="10 11">
    <name type="scientific">Vannielia litorea</name>
    <dbReference type="NCBI Taxonomy" id="1217970"/>
    <lineage>
        <taxon>Bacteria</taxon>
        <taxon>Pseudomonadati</taxon>
        <taxon>Pseudomonadota</taxon>
        <taxon>Alphaproteobacteria</taxon>
        <taxon>Rhodobacterales</taxon>
        <taxon>Paracoccaceae</taxon>
        <taxon>Vannielia</taxon>
    </lineage>
</organism>
<dbReference type="EMBL" id="FSRL01000001">
    <property type="protein sequence ID" value="SIN90528.1"/>
    <property type="molecule type" value="Genomic_DNA"/>
</dbReference>
<dbReference type="PANTHER" id="PTHR43848">
    <property type="entry name" value="PUTRESCINE TRANSPORT SYSTEM PERMEASE PROTEIN POTI"/>
    <property type="match status" value="1"/>
</dbReference>
<dbReference type="PANTHER" id="PTHR43848:SF2">
    <property type="entry name" value="PUTRESCINE TRANSPORT SYSTEM PERMEASE PROTEIN POTI"/>
    <property type="match status" value="1"/>
</dbReference>
<evidence type="ECO:0000256" key="7">
    <source>
        <dbReference type="ARBA" id="ARBA00023136"/>
    </source>
</evidence>
<dbReference type="AlphaFoldDB" id="A0A1N6F5F5"/>
<evidence type="ECO:0000256" key="3">
    <source>
        <dbReference type="ARBA" id="ARBA00022448"/>
    </source>
</evidence>
<reference evidence="11" key="1">
    <citation type="submission" date="2016-11" db="EMBL/GenBank/DDBJ databases">
        <authorList>
            <person name="Varghese N."/>
            <person name="Submissions S."/>
        </authorList>
    </citation>
    <scope>NUCLEOTIDE SEQUENCE [LARGE SCALE GENOMIC DNA]</scope>
    <source>
        <strain evidence="11">DSM 29440</strain>
    </source>
</reference>
<comment type="similarity">
    <text evidence="2">Belongs to the binding-protein-dependent transport system permease family. CysTW subfamily.</text>
</comment>
<keyword evidence="3 8" id="KW-0813">Transport</keyword>
<name>A0A1N6F5F5_9RHOB</name>
<accession>A0A1N6F5F5</accession>
<evidence type="ECO:0000259" key="9">
    <source>
        <dbReference type="PROSITE" id="PS50928"/>
    </source>
</evidence>
<dbReference type="Pfam" id="PF00528">
    <property type="entry name" value="BPD_transp_1"/>
    <property type="match status" value="1"/>
</dbReference>
<feature type="transmembrane region" description="Helical" evidence="8">
    <location>
        <begin position="234"/>
        <end position="255"/>
    </location>
</feature>
<keyword evidence="11" id="KW-1185">Reference proteome</keyword>
<evidence type="ECO:0000313" key="10">
    <source>
        <dbReference type="EMBL" id="SIN90528.1"/>
    </source>
</evidence>
<dbReference type="OrthoDB" id="6496035at2"/>
<feature type="transmembrane region" description="Helical" evidence="8">
    <location>
        <begin position="70"/>
        <end position="90"/>
    </location>
</feature>